<evidence type="ECO:0000313" key="2">
    <source>
        <dbReference type="Proteomes" id="UP000010296"/>
    </source>
</evidence>
<proteinExistence type="predicted"/>
<organism evidence="1 2">
    <name type="scientific">Enterococcus italicus (strain DSM 15952 / CCUG 50447 / LMG 22039 / TP 1.5)</name>
    <dbReference type="NCBI Taxonomy" id="888064"/>
    <lineage>
        <taxon>Bacteria</taxon>
        <taxon>Bacillati</taxon>
        <taxon>Bacillota</taxon>
        <taxon>Bacilli</taxon>
        <taxon>Lactobacillales</taxon>
        <taxon>Enterococcaceae</taxon>
        <taxon>Enterococcus</taxon>
    </lineage>
</organism>
<gene>
    <name evidence="1" type="ORF">HMPREF9088_2370</name>
</gene>
<dbReference type="Proteomes" id="UP000010296">
    <property type="component" value="Unassembled WGS sequence"/>
</dbReference>
<keyword evidence="2" id="KW-1185">Reference proteome</keyword>
<dbReference type="AlphaFoldDB" id="E6LJ30"/>
<dbReference type="EMBL" id="AEPV01000128">
    <property type="protein sequence ID" value="EFU72792.1"/>
    <property type="molecule type" value="Genomic_DNA"/>
</dbReference>
<dbReference type="HOGENOM" id="CLU_3146100_0_0_9"/>
<feature type="non-terminal residue" evidence="1">
    <location>
        <position position="1"/>
    </location>
</feature>
<sequence length="49" mass="5810">ITHLILTPLIKKDRTKENVLSLNSFFIDIDCVKKRIINRLCIRKSKEKN</sequence>
<name>E6LJ30_ENTI1</name>
<evidence type="ECO:0000313" key="1">
    <source>
        <dbReference type="EMBL" id="EFU72792.1"/>
    </source>
</evidence>
<comment type="caution">
    <text evidence="1">The sequence shown here is derived from an EMBL/GenBank/DDBJ whole genome shotgun (WGS) entry which is preliminary data.</text>
</comment>
<protein>
    <submittedName>
        <fullName evidence="1">Uncharacterized protein</fullName>
    </submittedName>
</protein>
<accession>E6LJ30</accession>
<reference evidence="1 2" key="1">
    <citation type="submission" date="2010-12" db="EMBL/GenBank/DDBJ databases">
        <authorList>
            <person name="Muzny D."/>
            <person name="Qin X."/>
            <person name="Deng J."/>
            <person name="Jiang H."/>
            <person name="Liu Y."/>
            <person name="Qu J."/>
            <person name="Song X.-Z."/>
            <person name="Zhang L."/>
            <person name="Thornton R."/>
            <person name="Coyle M."/>
            <person name="Francisco L."/>
            <person name="Jackson L."/>
            <person name="Javaid M."/>
            <person name="Korchina V."/>
            <person name="Kovar C."/>
            <person name="Mata R."/>
            <person name="Mathew T."/>
            <person name="Ngo R."/>
            <person name="Nguyen L."/>
            <person name="Nguyen N."/>
            <person name="Okwuonu G."/>
            <person name="Ongeri F."/>
            <person name="Pham C."/>
            <person name="Simmons D."/>
            <person name="Wilczek-Boney K."/>
            <person name="Hale W."/>
            <person name="Jakkamsetti A."/>
            <person name="Pham P."/>
            <person name="Ruth R."/>
            <person name="San Lucas F."/>
            <person name="Warren J."/>
            <person name="Zhang J."/>
            <person name="Zhao Z."/>
            <person name="Zhou C."/>
            <person name="Zhu D."/>
            <person name="Lee S."/>
            <person name="Bess C."/>
            <person name="Blankenburg K."/>
            <person name="Forbes L."/>
            <person name="Fu Q."/>
            <person name="Gubbala S."/>
            <person name="Hirani K."/>
            <person name="Jayaseelan J.C."/>
            <person name="Lara F."/>
            <person name="Munidasa M."/>
            <person name="Palculict T."/>
            <person name="Patil S."/>
            <person name="Pu L.-L."/>
            <person name="Saada N."/>
            <person name="Tang L."/>
            <person name="Weissenberger G."/>
            <person name="Zhu Y."/>
            <person name="Hemphill L."/>
            <person name="Shang Y."/>
            <person name="Youmans B."/>
            <person name="Ayvaz T."/>
            <person name="Ross M."/>
            <person name="Santibanez J."/>
            <person name="Aqrawi P."/>
            <person name="Gross S."/>
            <person name="Joshi V."/>
            <person name="Fowler G."/>
            <person name="Nazareth L."/>
            <person name="Reid J."/>
            <person name="Worley K."/>
            <person name="Petrosino J."/>
            <person name="Highlander S."/>
            <person name="Gibbs R."/>
        </authorList>
    </citation>
    <scope>NUCLEOTIDE SEQUENCE [LARGE SCALE GENOMIC DNA]</scope>
    <source>
        <strain evidence="2">DSM 15952 / CCUG 50447 / LMG 22039 / TP 1.5</strain>
    </source>
</reference>